<gene>
    <name evidence="5 8" type="primary">truB</name>
    <name evidence="7" type="ORF">BN2458_PEG1311</name>
    <name evidence="8" type="ORF">LS75_004380</name>
</gene>
<evidence type="ECO:0000256" key="2">
    <source>
        <dbReference type="ARBA" id="ARBA00005642"/>
    </source>
</evidence>
<dbReference type="GO" id="GO:0160148">
    <property type="term" value="F:tRNA pseudouridine(55) synthase activity"/>
    <property type="evidence" value="ECO:0007669"/>
    <property type="project" value="UniProtKB-EC"/>
</dbReference>
<reference evidence="7" key="2">
    <citation type="submission" date="2015-11" db="EMBL/GenBank/DDBJ databases">
        <authorList>
            <person name="Zhang Y."/>
            <person name="Guo Z."/>
        </authorList>
    </citation>
    <scope>NUCLEOTIDE SEQUENCE</scope>
    <source>
        <strain evidence="7">1</strain>
    </source>
</reference>
<dbReference type="STRING" id="76936.BN2458_PEG1311"/>
<evidence type="ECO:0000313" key="9">
    <source>
        <dbReference type="Proteomes" id="UP000029925"/>
    </source>
</evidence>
<dbReference type="NCBIfam" id="TIGR00431">
    <property type="entry name" value="TruB"/>
    <property type="match status" value="1"/>
</dbReference>
<dbReference type="PATRIC" id="fig|76936.10.peg.1280"/>
<protein>
    <recommendedName>
        <fullName evidence="5">tRNA pseudouridine synthase B</fullName>
        <ecNumber evidence="5">5.4.99.25</ecNumber>
    </recommendedName>
    <alternativeName>
        <fullName evidence="5">tRNA pseudouridine(55) synthase</fullName>
        <shortName evidence="5">Psi55 synthase</shortName>
    </alternativeName>
    <alternativeName>
        <fullName evidence="5">tRNA pseudouridylate synthase</fullName>
    </alternativeName>
    <alternativeName>
        <fullName evidence="5">tRNA-uridine isomerase</fullName>
    </alternativeName>
</protein>
<feature type="domain" description="Pseudouridine synthase II N-terminal" evidence="6">
    <location>
        <begin position="25"/>
        <end position="172"/>
    </location>
</feature>
<dbReference type="PANTHER" id="PTHR13767">
    <property type="entry name" value="TRNA-PSEUDOURIDINE SYNTHASE"/>
    <property type="match status" value="1"/>
</dbReference>
<dbReference type="EMBL" id="LN907858">
    <property type="protein sequence ID" value="CUU40196.1"/>
    <property type="molecule type" value="Genomic_DNA"/>
</dbReference>
<dbReference type="OrthoDB" id="9802309at2"/>
<dbReference type="SUPFAM" id="SSF55120">
    <property type="entry name" value="Pseudouridine synthase"/>
    <property type="match status" value="1"/>
</dbReference>
<feature type="active site" description="Nucleophile" evidence="5">
    <location>
        <position position="40"/>
    </location>
</feature>
<sequence length="285" mass="32037">MSVSMLIAAYKPPFISSNRFLYTLKKQFSCKKGGFLGTLDPFAKGTLVIGFGSYTRLFSHLVKSPKVYRATLWLGAHSQSLDIENIESVSTLRAFTMHDIQSALDSIKGTITYAPPRFSAKHINGKRAYELARAGEEFSLKTIQMTIYYIKLLSYRHPFVSFEVSVSEGGYVRSIGEMIAQNLGVEGTLSSLERVSEGAMSVSAIEGIKMLNPLDYLPYPLLSNSDIRAKDMYLGKKIVCKNIQKGKYKVYFDDFFSIIEVCENGNVKYILNRIEYANSLTQARR</sequence>
<dbReference type="GO" id="GO:0003723">
    <property type="term" value="F:RNA binding"/>
    <property type="evidence" value="ECO:0007669"/>
    <property type="project" value="InterPro"/>
</dbReference>
<comment type="similarity">
    <text evidence="2 5">Belongs to the pseudouridine synthase TruB family. Type 1 subfamily.</text>
</comment>
<dbReference type="InterPro" id="IPR002501">
    <property type="entry name" value="PsdUridine_synth_N"/>
</dbReference>
<dbReference type="Proteomes" id="UP000029925">
    <property type="component" value="Unassembled WGS sequence"/>
</dbReference>
<comment type="catalytic activity">
    <reaction evidence="1 5">
        <text>uridine(55) in tRNA = pseudouridine(55) in tRNA</text>
        <dbReference type="Rhea" id="RHEA:42532"/>
        <dbReference type="Rhea" id="RHEA-COMP:10101"/>
        <dbReference type="Rhea" id="RHEA-COMP:10102"/>
        <dbReference type="ChEBI" id="CHEBI:65314"/>
        <dbReference type="ChEBI" id="CHEBI:65315"/>
        <dbReference type="EC" id="5.4.99.25"/>
    </reaction>
</comment>
<evidence type="ECO:0000256" key="4">
    <source>
        <dbReference type="ARBA" id="ARBA00023235"/>
    </source>
</evidence>
<dbReference type="RefSeq" id="WP_034342061.1">
    <property type="nucleotide sequence ID" value="NZ_CAOLUG010000018.1"/>
</dbReference>
<evidence type="ECO:0000313" key="7">
    <source>
        <dbReference type="EMBL" id="CUU40196.1"/>
    </source>
</evidence>
<dbReference type="GO" id="GO:0016829">
    <property type="term" value="F:lyase activity"/>
    <property type="evidence" value="ECO:0007669"/>
    <property type="project" value="UniProtKB-KW"/>
</dbReference>
<dbReference type="InterPro" id="IPR014780">
    <property type="entry name" value="tRNA_psdUridine_synth_TruB"/>
</dbReference>
<keyword evidence="7" id="KW-0456">Lyase</keyword>
<evidence type="ECO:0000313" key="10">
    <source>
        <dbReference type="Proteomes" id="UP000064525"/>
    </source>
</evidence>
<dbReference type="Pfam" id="PF01509">
    <property type="entry name" value="TruB_N"/>
    <property type="match status" value="1"/>
</dbReference>
<dbReference type="AlphaFoldDB" id="A0A099UHG0"/>
<dbReference type="InterPro" id="IPR020103">
    <property type="entry name" value="PsdUridine_synth_cat_dom_sf"/>
</dbReference>
<dbReference type="GO" id="GO:1990481">
    <property type="term" value="P:mRNA pseudouridine synthesis"/>
    <property type="evidence" value="ECO:0007669"/>
    <property type="project" value="TreeGrafter"/>
</dbReference>
<evidence type="ECO:0000256" key="1">
    <source>
        <dbReference type="ARBA" id="ARBA00000385"/>
    </source>
</evidence>
<keyword evidence="4 5" id="KW-0413">Isomerase</keyword>
<evidence type="ECO:0000256" key="3">
    <source>
        <dbReference type="ARBA" id="ARBA00022694"/>
    </source>
</evidence>
<dbReference type="Gene3D" id="3.30.2350.10">
    <property type="entry name" value="Pseudouridine synthase"/>
    <property type="match status" value="1"/>
</dbReference>
<proteinExistence type="inferred from homology"/>
<dbReference type="Proteomes" id="UP000064525">
    <property type="component" value="Chromosome I"/>
</dbReference>
<accession>A0A099UHG0</accession>
<organism evidence="7 10">
    <name type="scientific">Helicobacter typhlonius</name>
    <dbReference type="NCBI Taxonomy" id="76936"/>
    <lineage>
        <taxon>Bacteria</taxon>
        <taxon>Pseudomonadati</taxon>
        <taxon>Campylobacterota</taxon>
        <taxon>Epsilonproteobacteria</taxon>
        <taxon>Campylobacterales</taxon>
        <taxon>Helicobacteraceae</taxon>
        <taxon>Helicobacter</taxon>
    </lineage>
</organism>
<reference evidence="10" key="3">
    <citation type="submission" date="2015-11" db="EMBL/GenBank/DDBJ databases">
        <authorList>
            <person name="Anvar S.Y."/>
        </authorList>
    </citation>
    <scope>NUCLEOTIDE SEQUENCE [LARGE SCALE GENOMIC DNA]</scope>
</reference>
<dbReference type="EC" id="5.4.99.25" evidence="5"/>
<reference evidence="8 9" key="1">
    <citation type="journal article" date="2014" name="Genome Announc.">
        <title>Draft genome sequences of eight enterohepatic helicobacter species isolated from both laboratory and wild rodents.</title>
        <authorList>
            <person name="Sheh A."/>
            <person name="Shen Z."/>
            <person name="Fox J.G."/>
        </authorList>
    </citation>
    <scope>NUCLEOTIDE SEQUENCE [LARGE SCALE GENOMIC DNA]</scope>
    <source>
        <strain evidence="8 9">MIT 98-6810</strain>
    </source>
</reference>
<dbReference type="PANTHER" id="PTHR13767:SF2">
    <property type="entry name" value="PSEUDOURIDYLATE SYNTHASE TRUB1"/>
    <property type="match status" value="1"/>
</dbReference>
<dbReference type="KEGG" id="hty:BN2458_PEG1311"/>
<keyword evidence="3 5" id="KW-0819">tRNA processing</keyword>
<dbReference type="HAMAP" id="MF_01080">
    <property type="entry name" value="TruB_bact"/>
    <property type="match status" value="1"/>
</dbReference>
<comment type="function">
    <text evidence="5">Responsible for synthesis of pseudouridine from uracil-55 in the psi GC loop of transfer RNAs.</text>
</comment>
<evidence type="ECO:0000256" key="5">
    <source>
        <dbReference type="HAMAP-Rule" id="MF_01080"/>
    </source>
</evidence>
<dbReference type="GeneID" id="78151505"/>
<evidence type="ECO:0000259" key="6">
    <source>
        <dbReference type="Pfam" id="PF01509"/>
    </source>
</evidence>
<evidence type="ECO:0000313" key="8">
    <source>
        <dbReference type="EMBL" id="TLD78565.1"/>
    </source>
</evidence>
<name>A0A099UHG0_9HELI</name>
<dbReference type="EMBL" id="JRPF02000004">
    <property type="protein sequence ID" value="TLD78565.1"/>
    <property type="molecule type" value="Genomic_DNA"/>
</dbReference>
<keyword evidence="9" id="KW-1185">Reference proteome</keyword>
<dbReference type="GO" id="GO:0031119">
    <property type="term" value="P:tRNA pseudouridine synthesis"/>
    <property type="evidence" value="ECO:0007669"/>
    <property type="project" value="UniProtKB-UniRule"/>
</dbReference>